<feature type="compositionally biased region" description="Basic and acidic residues" evidence="1">
    <location>
        <begin position="46"/>
        <end position="60"/>
    </location>
</feature>
<evidence type="ECO:0000313" key="2">
    <source>
        <dbReference type="EMBL" id="MCD7469862.1"/>
    </source>
</evidence>
<protein>
    <recommendedName>
        <fullName evidence="4">Secreted protein</fullName>
    </recommendedName>
</protein>
<organism evidence="2 3">
    <name type="scientific">Datura stramonium</name>
    <name type="common">Jimsonweed</name>
    <name type="synonym">Common thornapple</name>
    <dbReference type="NCBI Taxonomy" id="4076"/>
    <lineage>
        <taxon>Eukaryota</taxon>
        <taxon>Viridiplantae</taxon>
        <taxon>Streptophyta</taxon>
        <taxon>Embryophyta</taxon>
        <taxon>Tracheophyta</taxon>
        <taxon>Spermatophyta</taxon>
        <taxon>Magnoliopsida</taxon>
        <taxon>eudicotyledons</taxon>
        <taxon>Gunneridae</taxon>
        <taxon>Pentapetalae</taxon>
        <taxon>asterids</taxon>
        <taxon>lamiids</taxon>
        <taxon>Solanales</taxon>
        <taxon>Solanaceae</taxon>
        <taxon>Solanoideae</taxon>
        <taxon>Datureae</taxon>
        <taxon>Datura</taxon>
    </lineage>
</organism>
<reference evidence="2 3" key="1">
    <citation type="journal article" date="2021" name="BMC Genomics">
        <title>Datura genome reveals duplications of psychoactive alkaloid biosynthetic genes and high mutation rate following tissue culture.</title>
        <authorList>
            <person name="Rajewski A."/>
            <person name="Carter-House D."/>
            <person name="Stajich J."/>
            <person name="Litt A."/>
        </authorList>
    </citation>
    <scope>NUCLEOTIDE SEQUENCE [LARGE SCALE GENOMIC DNA]</scope>
    <source>
        <strain evidence="2">AR-01</strain>
    </source>
</reference>
<name>A0ABS8THA1_DATST</name>
<gene>
    <name evidence="2" type="ORF">HAX54_009176</name>
</gene>
<evidence type="ECO:0000313" key="3">
    <source>
        <dbReference type="Proteomes" id="UP000823775"/>
    </source>
</evidence>
<evidence type="ECO:0000256" key="1">
    <source>
        <dbReference type="SAM" id="MobiDB-lite"/>
    </source>
</evidence>
<keyword evidence="3" id="KW-1185">Reference proteome</keyword>
<comment type="caution">
    <text evidence="2">The sequence shown here is derived from an EMBL/GenBank/DDBJ whole genome shotgun (WGS) entry which is preliminary data.</text>
</comment>
<proteinExistence type="predicted"/>
<evidence type="ECO:0008006" key="4">
    <source>
        <dbReference type="Google" id="ProtNLM"/>
    </source>
</evidence>
<sequence length="69" mass="8004">MLPKVCRRNPPLAMVFVWVTFTLGPLLAFELVLPRAINFQLRPPVDRVNPHPHGSDKNYRQEYLQTSSM</sequence>
<feature type="region of interest" description="Disordered" evidence="1">
    <location>
        <begin position="46"/>
        <end position="69"/>
    </location>
</feature>
<dbReference type="Proteomes" id="UP000823775">
    <property type="component" value="Unassembled WGS sequence"/>
</dbReference>
<dbReference type="EMBL" id="JACEIK010001498">
    <property type="protein sequence ID" value="MCD7469862.1"/>
    <property type="molecule type" value="Genomic_DNA"/>
</dbReference>
<accession>A0ABS8THA1</accession>